<evidence type="ECO:0000313" key="3">
    <source>
        <dbReference type="Proteomes" id="UP000483820"/>
    </source>
</evidence>
<feature type="signal peptide" evidence="1">
    <location>
        <begin position="1"/>
        <end position="17"/>
    </location>
</feature>
<dbReference type="Proteomes" id="UP000483820">
    <property type="component" value="Chromosome V"/>
</dbReference>
<comment type="caution">
    <text evidence="2">The sequence shown here is derived from an EMBL/GenBank/DDBJ whole genome shotgun (WGS) entry which is preliminary data.</text>
</comment>
<dbReference type="KEGG" id="crq:GCK72_016716"/>
<sequence length="382" mass="43108">MNRSFVFLLTLLIICAAQKDSGRYINRIKIETFANAWGVNRTFTYYVKDSYDQIQKDNFTIESGSIGYLYEDDYTSDTFSCTTAECPKLRRIYEYTTTVNGKVTTRLLDPALKASLGATTAKPIGFVAPYPGYCSSDDTVPIIEMYSDYLQQYGYWSPLQLNQVFNWGSYRENFARYVPTRLVGYALSRDSNRTFLYNAAPDFVKPIGKANYTHSFFPTYQYMWFGNRYTRVTLGAPAAIDAFLKKDNFASIQSHGAFVIGKGTAAEFTRLSAVCGELMPIYTAMNAQTNQSAIFARTVPAPFTAIAQSGWTFKENRRVCGGIKGLAPLREFKHRETNSFAYSNDLTKFAATPEFDPYEMTSKNLGYAPLDQFGFLLVNATI</sequence>
<evidence type="ECO:0000256" key="1">
    <source>
        <dbReference type="SAM" id="SignalP"/>
    </source>
</evidence>
<name>A0A6A5G6Q6_CAERE</name>
<feature type="chain" id="PRO_5025478674" evidence="1">
    <location>
        <begin position="18"/>
        <end position="382"/>
    </location>
</feature>
<accession>A0A6A5G6Q6</accession>
<reference evidence="2 3" key="1">
    <citation type="submission" date="2019-12" db="EMBL/GenBank/DDBJ databases">
        <title>Chromosome-level assembly of the Caenorhabditis remanei genome.</title>
        <authorList>
            <person name="Teterina A.A."/>
            <person name="Willis J.H."/>
            <person name="Phillips P.C."/>
        </authorList>
    </citation>
    <scope>NUCLEOTIDE SEQUENCE [LARGE SCALE GENOMIC DNA]</scope>
    <source>
        <strain evidence="2 3">PX506</strain>
        <tissue evidence="2">Whole organism</tissue>
    </source>
</reference>
<evidence type="ECO:0000313" key="2">
    <source>
        <dbReference type="EMBL" id="KAF1750169.1"/>
    </source>
</evidence>
<dbReference type="EMBL" id="WUAV01000005">
    <property type="protein sequence ID" value="KAF1750169.1"/>
    <property type="molecule type" value="Genomic_DNA"/>
</dbReference>
<protein>
    <submittedName>
        <fullName evidence="2">Uncharacterized protein</fullName>
    </submittedName>
</protein>
<dbReference type="AlphaFoldDB" id="A0A6A5G6Q6"/>
<proteinExistence type="predicted"/>
<dbReference type="GeneID" id="9813368"/>
<keyword evidence="1" id="KW-0732">Signal</keyword>
<gene>
    <name evidence="2" type="ORF">GCK72_016716</name>
</gene>
<dbReference type="CTD" id="9813368"/>
<dbReference type="RefSeq" id="XP_053580561.1">
    <property type="nucleotide sequence ID" value="XM_053731648.1"/>
</dbReference>
<organism evidence="2 3">
    <name type="scientific">Caenorhabditis remanei</name>
    <name type="common">Caenorhabditis vulgaris</name>
    <dbReference type="NCBI Taxonomy" id="31234"/>
    <lineage>
        <taxon>Eukaryota</taxon>
        <taxon>Metazoa</taxon>
        <taxon>Ecdysozoa</taxon>
        <taxon>Nematoda</taxon>
        <taxon>Chromadorea</taxon>
        <taxon>Rhabditida</taxon>
        <taxon>Rhabditina</taxon>
        <taxon>Rhabditomorpha</taxon>
        <taxon>Rhabditoidea</taxon>
        <taxon>Rhabditidae</taxon>
        <taxon>Peloderinae</taxon>
        <taxon>Caenorhabditis</taxon>
    </lineage>
</organism>